<sequence>MLLLPELLSKPMRDHNVDEMAALGALLARLDLRPVDAATAELATALAAAHGLRAVDAVHLATAVGAGADRFITNNTRDFPQSIVEISVTYPSDLVDPGPA</sequence>
<evidence type="ECO:0000259" key="1">
    <source>
        <dbReference type="Pfam" id="PF01850"/>
    </source>
</evidence>
<evidence type="ECO:0000313" key="2">
    <source>
        <dbReference type="EMBL" id="CAB4886353.1"/>
    </source>
</evidence>
<accession>A0A6J7F4B6</accession>
<proteinExistence type="predicted"/>
<feature type="domain" description="PIN" evidence="1">
    <location>
        <begin position="8"/>
        <end position="79"/>
    </location>
</feature>
<dbReference type="Pfam" id="PF01850">
    <property type="entry name" value="PIN"/>
    <property type="match status" value="1"/>
</dbReference>
<dbReference type="AlphaFoldDB" id="A0A6J7F4B6"/>
<reference evidence="2" key="1">
    <citation type="submission" date="2020-05" db="EMBL/GenBank/DDBJ databases">
        <authorList>
            <person name="Chiriac C."/>
            <person name="Salcher M."/>
            <person name="Ghai R."/>
            <person name="Kavagutti S V."/>
        </authorList>
    </citation>
    <scope>NUCLEOTIDE SEQUENCE</scope>
</reference>
<dbReference type="EMBL" id="CAFBLP010000068">
    <property type="protein sequence ID" value="CAB4886353.1"/>
    <property type="molecule type" value="Genomic_DNA"/>
</dbReference>
<gene>
    <name evidence="2" type="ORF">UFOPK3376_02294</name>
</gene>
<protein>
    <submittedName>
        <fullName evidence="2">Unannotated protein</fullName>
    </submittedName>
</protein>
<dbReference type="InterPro" id="IPR002716">
    <property type="entry name" value="PIN_dom"/>
</dbReference>
<dbReference type="SUPFAM" id="SSF88723">
    <property type="entry name" value="PIN domain-like"/>
    <property type="match status" value="1"/>
</dbReference>
<name>A0A6J7F4B6_9ZZZZ</name>
<dbReference type="InterPro" id="IPR029060">
    <property type="entry name" value="PIN-like_dom_sf"/>
</dbReference>
<dbReference type="Gene3D" id="3.40.50.1010">
    <property type="entry name" value="5'-nuclease"/>
    <property type="match status" value="1"/>
</dbReference>
<organism evidence="2">
    <name type="scientific">freshwater metagenome</name>
    <dbReference type="NCBI Taxonomy" id="449393"/>
    <lineage>
        <taxon>unclassified sequences</taxon>
        <taxon>metagenomes</taxon>
        <taxon>ecological metagenomes</taxon>
    </lineage>
</organism>